<comment type="caution">
    <text evidence="3">The sequence shown here is derived from an EMBL/GenBank/DDBJ whole genome shotgun (WGS) entry which is preliminary data.</text>
</comment>
<evidence type="ECO:0000259" key="2">
    <source>
        <dbReference type="Pfam" id="PF01764"/>
    </source>
</evidence>
<keyword evidence="4" id="KW-1185">Reference proteome</keyword>
<reference evidence="4" key="1">
    <citation type="journal article" date="2023" name="Commun. Biol.">
        <title>Genome analysis of Parmales, the sister group of diatoms, reveals the evolutionary specialization of diatoms from phago-mixotrophs to photoautotrophs.</title>
        <authorList>
            <person name="Ban H."/>
            <person name="Sato S."/>
            <person name="Yoshikawa S."/>
            <person name="Yamada K."/>
            <person name="Nakamura Y."/>
            <person name="Ichinomiya M."/>
            <person name="Sato N."/>
            <person name="Blanc-Mathieu R."/>
            <person name="Endo H."/>
            <person name="Kuwata A."/>
            <person name="Ogata H."/>
        </authorList>
    </citation>
    <scope>NUCLEOTIDE SEQUENCE [LARGE SCALE GENOMIC DNA]</scope>
</reference>
<dbReference type="SUPFAM" id="SSF53474">
    <property type="entry name" value="alpha/beta-Hydrolases"/>
    <property type="match status" value="1"/>
</dbReference>
<dbReference type="EMBL" id="BRYA01000168">
    <property type="protein sequence ID" value="GMI42224.1"/>
    <property type="molecule type" value="Genomic_DNA"/>
</dbReference>
<proteinExistence type="predicted"/>
<evidence type="ECO:0000313" key="3">
    <source>
        <dbReference type="EMBL" id="GMI42224.1"/>
    </source>
</evidence>
<dbReference type="Proteomes" id="UP001165065">
    <property type="component" value="Unassembled WGS sequence"/>
</dbReference>
<protein>
    <recommendedName>
        <fullName evidence="2">Fungal lipase-type domain-containing protein</fullName>
    </recommendedName>
</protein>
<dbReference type="GO" id="GO:0006629">
    <property type="term" value="P:lipid metabolic process"/>
    <property type="evidence" value="ECO:0007669"/>
    <property type="project" value="InterPro"/>
</dbReference>
<sequence>MYFELAVLFSLLVGSFAAIYNEDDAKYYVDFAGAAYCAGTLGHGVENWDCSACKKHPEVTNSTVITEASLTNTFNGFVAYDASVDRIILSVAGTDPLKLKDWIDDLDFLKSTYPYCEEYGDEPCEVHEGFMATYECAKGVVRSTIKDYMADHPTATVHVTGHSLGAIAAVFAAMDLTLTQDIPIASVITFGQPRGGDESFAKFLDQTIDEFRLVHYQDPVPHLPPNDLLGKPFFQHPTTEVFYQERDSTGSYKICEGQEDPTCSDKFLVDINLLNHLHYVGFDFISNYLACKL</sequence>
<feature type="signal peptide" evidence="1">
    <location>
        <begin position="1"/>
        <end position="17"/>
    </location>
</feature>
<feature type="chain" id="PRO_5040819401" description="Fungal lipase-type domain-containing protein" evidence="1">
    <location>
        <begin position="18"/>
        <end position="293"/>
    </location>
</feature>
<dbReference type="PANTHER" id="PTHR45908">
    <property type="entry name" value="PROTEIN CBG11750-RELATED"/>
    <property type="match status" value="1"/>
</dbReference>
<evidence type="ECO:0000313" key="4">
    <source>
        <dbReference type="Proteomes" id="UP001165065"/>
    </source>
</evidence>
<dbReference type="InterPro" id="IPR002921">
    <property type="entry name" value="Fungal_lipase-type"/>
</dbReference>
<dbReference type="AlphaFoldDB" id="A0A9W7GEY0"/>
<feature type="domain" description="Fungal lipase-type" evidence="2">
    <location>
        <begin position="89"/>
        <end position="226"/>
    </location>
</feature>
<dbReference type="OrthoDB" id="426718at2759"/>
<keyword evidence="1" id="KW-0732">Signal</keyword>
<evidence type="ECO:0000256" key="1">
    <source>
        <dbReference type="SAM" id="SignalP"/>
    </source>
</evidence>
<dbReference type="CDD" id="cd00519">
    <property type="entry name" value="Lipase_3"/>
    <property type="match status" value="1"/>
</dbReference>
<name>A0A9W7GEY0_9STRA</name>
<dbReference type="InterPro" id="IPR029058">
    <property type="entry name" value="AB_hydrolase_fold"/>
</dbReference>
<gene>
    <name evidence="3" type="ORF">TrCOL_g4118</name>
</gene>
<dbReference type="Pfam" id="PF01764">
    <property type="entry name" value="Lipase_3"/>
    <property type="match status" value="1"/>
</dbReference>
<organism evidence="3 4">
    <name type="scientific">Triparma columacea</name>
    <dbReference type="NCBI Taxonomy" id="722753"/>
    <lineage>
        <taxon>Eukaryota</taxon>
        <taxon>Sar</taxon>
        <taxon>Stramenopiles</taxon>
        <taxon>Ochrophyta</taxon>
        <taxon>Bolidophyceae</taxon>
        <taxon>Parmales</taxon>
        <taxon>Triparmaceae</taxon>
        <taxon>Triparma</taxon>
    </lineage>
</organism>
<accession>A0A9W7GEY0</accession>
<dbReference type="PANTHER" id="PTHR45908:SF21">
    <property type="entry name" value="FUNGAL LIPASE-LIKE DOMAIN-CONTAINING PROTEIN"/>
    <property type="match status" value="1"/>
</dbReference>
<dbReference type="Gene3D" id="3.40.50.1820">
    <property type="entry name" value="alpha/beta hydrolase"/>
    <property type="match status" value="1"/>
</dbReference>